<dbReference type="EMBL" id="LAZR01002552">
    <property type="protein sequence ID" value="KKN28544.1"/>
    <property type="molecule type" value="Genomic_DNA"/>
</dbReference>
<comment type="caution">
    <text evidence="1">The sequence shown here is derived from an EMBL/GenBank/DDBJ whole genome shotgun (WGS) entry which is preliminary data.</text>
</comment>
<evidence type="ECO:0000313" key="1">
    <source>
        <dbReference type="EMBL" id="KKN28544.1"/>
    </source>
</evidence>
<gene>
    <name evidence="1" type="ORF">LCGC14_0853110</name>
</gene>
<sequence length="83" mass="9448">MVTKTRCERCTGNLYPYEGAMKCLQCGRSFGGPEPEGLIQDRRFTRAFKVRAIRRARELGSWSRAAQEFGVDPGGLQMWGYKL</sequence>
<proteinExistence type="predicted"/>
<organism evidence="1">
    <name type="scientific">marine sediment metagenome</name>
    <dbReference type="NCBI Taxonomy" id="412755"/>
    <lineage>
        <taxon>unclassified sequences</taxon>
        <taxon>metagenomes</taxon>
        <taxon>ecological metagenomes</taxon>
    </lineage>
</organism>
<name>A0A0F9PEH0_9ZZZZ</name>
<accession>A0A0F9PEH0</accession>
<evidence type="ECO:0008006" key="2">
    <source>
        <dbReference type="Google" id="ProtNLM"/>
    </source>
</evidence>
<reference evidence="1" key="1">
    <citation type="journal article" date="2015" name="Nature">
        <title>Complex archaea that bridge the gap between prokaryotes and eukaryotes.</title>
        <authorList>
            <person name="Spang A."/>
            <person name="Saw J.H."/>
            <person name="Jorgensen S.L."/>
            <person name="Zaremba-Niedzwiedzka K."/>
            <person name="Martijn J."/>
            <person name="Lind A.E."/>
            <person name="van Eijk R."/>
            <person name="Schleper C."/>
            <person name="Guy L."/>
            <person name="Ettema T.J."/>
        </authorList>
    </citation>
    <scope>NUCLEOTIDE SEQUENCE</scope>
</reference>
<protein>
    <recommendedName>
        <fullName evidence="2">Transposase</fullName>
    </recommendedName>
</protein>
<dbReference type="AlphaFoldDB" id="A0A0F9PEH0"/>